<dbReference type="PANTHER" id="PTHR30040">
    <property type="entry name" value="THIAMINE BIOSYNTHESIS LIPOPROTEIN APBE"/>
    <property type="match status" value="1"/>
</dbReference>
<keyword evidence="6 10" id="KW-0274">FAD</keyword>
<gene>
    <name evidence="12" type="ORF">HD592_000550</name>
</gene>
<keyword evidence="5 10" id="KW-0479">Metal-binding</keyword>
<evidence type="ECO:0000256" key="8">
    <source>
        <dbReference type="ARBA" id="ARBA00031306"/>
    </source>
</evidence>
<organism evidence="12 13">
    <name type="scientific">Schaalia hyovaginalis</name>
    <dbReference type="NCBI Taxonomy" id="29316"/>
    <lineage>
        <taxon>Bacteria</taxon>
        <taxon>Bacillati</taxon>
        <taxon>Actinomycetota</taxon>
        <taxon>Actinomycetes</taxon>
        <taxon>Actinomycetales</taxon>
        <taxon>Actinomycetaceae</taxon>
        <taxon>Schaalia</taxon>
    </lineage>
</organism>
<evidence type="ECO:0000256" key="2">
    <source>
        <dbReference type="ARBA" id="ARBA00016337"/>
    </source>
</evidence>
<comment type="caution">
    <text evidence="12">The sequence shown here is derived from an EMBL/GenBank/DDBJ whole genome shotgun (WGS) entry which is preliminary data.</text>
</comment>
<feature type="binding site" evidence="11">
    <location>
        <position position="170"/>
    </location>
    <ligand>
        <name>Mg(2+)</name>
        <dbReference type="ChEBI" id="CHEBI:18420"/>
    </ligand>
</feature>
<dbReference type="Proteomes" id="UP000617426">
    <property type="component" value="Unassembled WGS sequence"/>
</dbReference>
<name>A0A923E4F3_9ACTO</name>
<dbReference type="InterPro" id="IPR024932">
    <property type="entry name" value="ApbE"/>
</dbReference>
<evidence type="ECO:0000256" key="7">
    <source>
        <dbReference type="ARBA" id="ARBA00022842"/>
    </source>
</evidence>
<dbReference type="GO" id="GO:0016740">
    <property type="term" value="F:transferase activity"/>
    <property type="evidence" value="ECO:0007669"/>
    <property type="project" value="UniProtKB-UniRule"/>
</dbReference>
<evidence type="ECO:0000313" key="12">
    <source>
        <dbReference type="EMBL" id="MBB6333985.1"/>
    </source>
</evidence>
<dbReference type="PIRSF" id="PIRSF006268">
    <property type="entry name" value="ApbE"/>
    <property type="match status" value="1"/>
</dbReference>
<keyword evidence="7 10" id="KW-0460">Magnesium</keyword>
<dbReference type="SUPFAM" id="SSF143631">
    <property type="entry name" value="ApbE-like"/>
    <property type="match status" value="1"/>
</dbReference>
<dbReference type="Pfam" id="PF02424">
    <property type="entry name" value="ApbE"/>
    <property type="match status" value="1"/>
</dbReference>
<keyword evidence="3 10" id="KW-0285">Flavoprotein</keyword>
<dbReference type="Gene3D" id="3.10.520.10">
    <property type="entry name" value="ApbE-like domains"/>
    <property type="match status" value="1"/>
</dbReference>
<dbReference type="EC" id="2.7.1.180" evidence="1 10"/>
<evidence type="ECO:0000256" key="6">
    <source>
        <dbReference type="ARBA" id="ARBA00022827"/>
    </source>
</evidence>
<evidence type="ECO:0000256" key="4">
    <source>
        <dbReference type="ARBA" id="ARBA00022679"/>
    </source>
</evidence>
<protein>
    <recommendedName>
        <fullName evidence="2 10">FAD:protein FMN transferase</fullName>
        <ecNumber evidence="1 10">2.7.1.180</ecNumber>
    </recommendedName>
    <alternativeName>
        <fullName evidence="8 10">Flavin transferase</fullName>
    </alternativeName>
</protein>
<keyword evidence="4 10" id="KW-0808">Transferase</keyword>
<sequence>MGALIDLSLPLAGGESDWRFSFPAMGTRIDVAGRGGDPAAIARDSCALVAELESLWSVFRSDSDVSRINASTDWCPVDRRSDALLRDAVELSEASGGAFSPLVGALVELWGLKGARSPGAGGARPAPTPSDEEVERAVRACDPSRLHRDSRGRWRIAGDEGPRPRLDLGGIAKGETADRLRDAAASAGAEGVLVSVGTSSIAVHGSRRDGSAWRVGLRDPEGPEDSWGSRVDLARGSLSTSGALLPGAASPFARHILDPRSGRFASSGIRQATVMCASGVLAEVLSTALVVGGADCVDEEAVRRWAQERGVGCGWEFVLMTSEGPVRSGGAPWAPRSD</sequence>
<dbReference type="EMBL" id="JACHMK010000001">
    <property type="protein sequence ID" value="MBB6333985.1"/>
    <property type="molecule type" value="Genomic_DNA"/>
</dbReference>
<evidence type="ECO:0000313" key="13">
    <source>
        <dbReference type="Proteomes" id="UP000617426"/>
    </source>
</evidence>
<evidence type="ECO:0000256" key="10">
    <source>
        <dbReference type="PIRNR" id="PIRNR006268"/>
    </source>
</evidence>
<comment type="catalytic activity">
    <reaction evidence="9 10">
        <text>L-threonyl-[protein] + FAD = FMN-L-threonyl-[protein] + AMP + H(+)</text>
        <dbReference type="Rhea" id="RHEA:36847"/>
        <dbReference type="Rhea" id="RHEA-COMP:11060"/>
        <dbReference type="Rhea" id="RHEA-COMP:11061"/>
        <dbReference type="ChEBI" id="CHEBI:15378"/>
        <dbReference type="ChEBI" id="CHEBI:30013"/>
        <dbReference type="ChEBI" id="CHEBI:57692"/>
        <dbReference type="ChEBI" id="CHEBI:74257"/>
        <dbReference type="ChEBI" id="CHEBI:456215"/>
        <dbReference type="EC" id="2.7.1.180"/>
    </reaction>
</comment>
<dbReference type="GO" id="GO:0046872">
    <property type="term" value="F:metal ion binding"/>
    <property type="evidence" value="ECO:0007669"/>
    <property type="project" value="UniProtKB-UniRule"/>
</dbReference>
<evidence type="ECO:0000256" key="9">
    <source>
        <dbReference type="ARBA" id="ARBA00048540"/>
    </source>
</evidence>
<feature type="binding site" evidence="11">
    <location>
        <position position="287"/>
    </location>
    <ligand>
        <name>Mg(2+)</name>
        <dbReference type="ChEBI" id="CHEBI:18420"/>
    </ligand>
</feature>
<dbReference type="InterPro" id="IPR003374">
    <property type="entry name" value="ApbE-like_sf"/>
</dbReference>
<evidence type="ECO:0000256" key="5">
    <source>
        <dbReference type="ARBA" id="ARBA00022723"/>
    </source>
</evidence>
<proteinExistence type="inferred from homology"/>
<evidence type="ECO:0000256" key="3">
    <source>
        <dbReference type="ARBA" id="ARBA00022630"/>
    </source>
</evidence>
<keyword evidence="12" id="KW-0449">Lipoprotein</keyword>
<keyword evidence="13" id="KW-1185">Reference proteome</keyword>
<dbReference type="PANTHER" id="PTHR30040:SF2">
    <property type="entry name" value="FAD:PROTEIN FMN TRANSFERASE"/>
    <property type="match status" value="1"/>
</dbReference>
<comment type="similarity">
    <text evidence="10">Belongs to the ApbE family.</text>
</comment>
<comment type="cofactor">
    <cofactor evidence="11">
        <name>Mg(2+)</name>
        <dbReference type="ChEBI" id="CHEBI:18420"/>
    </cofactor>
    <cofactor evidence="11">
        <name>Mn(2+)</name>
        <dbReference type="ChEBI" id="CHEBI:29035"/>
    </cofactor>
    <text evidence="11">Magnesium. Can also use manganese.</text>
</comment>
<dbReference type="RefSeq" id="WP_246429970.1">
    <property type="nucleotide sequence ID" value="NZ_JACHMK010000001.1"/>
</dbReference>
<evidence type="ECO:0000256" key="11">
    <source>
        <dbReference type="PIRSR" id="PIRSR006268-2"/>
    </source>
</evidence>
<reference evidence="12" key="1">
    <citation type="submission" date="2020-08" db="EMBL/GenBank/DDBJ databases">
        <title>Sequencing the genomes of 1000 actinobacteria strains.</title>
        <authorList>
            <person name="Klenk H.-P."/>
        </authorList>
    </citation>
    <scope>NUCLEOTIDE SEQUENCE</scope>
    <source>
        <strain evidence="12">DSM 10695</strain>
    </source>
</reference>
<evidence type="ECO:0000256" key="1">
    <source>
        <dbReference type="ARBA" id="ARBA00011955"/>
    </source>
</evidence>
<accession>A0A923E4F3</accession>
<dbReference type="AlphaFoldDB" id="A0A923E4F3"/>